<dbReference type="Gene3D" id="1.10.1660.10">
    <property type="match status" value="1"/>
</dbReference>
<dbReference type="AlphaFoldDB" id="A0A0R1HML5"/>
<dbReference type="PATRIC" id="fig|1302272.5.peg.2285"/>
<sequence>MTYAIGDVAEKFNLSISTIRYYDKRGLLPFVSKNKSGHRAFTDSDLKMLYTVCCLKDTGMSIEHIRDYISAVMAGDTTIDDRIAMLKDHRETILRQQAVLQESLAEIDLKLENYQAPDAHTFVQKEVAYVNQEKARAGLKKPFQVKR</sequence>
<dbReference type="SUPFAM" id="SSF46955">
    <property type="entry name" value="Putative DNA-binding domain"/>
    <property type="match status" value="1"/>
</dbReference>
<dbReference type="SMART" id="SM00422">
    <property type="entry name" value="HTH_MERR"/>
    <property type="match status" value="1"/>
</dbReference>
<dbReference type="InterPro" id="IPR047057">
    <property type="entry name" value="MerR_fam"/>
</dbReference>
<dbReference type="PANTHER" id="PTHR30204:SF82">
    <property type="entry name" value="TRANSCRIPTIONAL REGULATOR, MERR FAMILY"/>
    <property type="match status" value="1"/>
</dbReference>
<dbReference type="GO" id="GO:0003700">
    <property type="term" value="F:DNA-binding transcription factor activity"/>
    <property type="evidence" value="ECO:0007669"/>
    <property type="project" value="InterPro"/>
</dbReference>
<reference evidence="3 4" key="1">
    <citation type="journal article" date="2015" name="Genome Announc.">
        <title>Expanding the biotechnology potential of lactobacilli through comparative genomics of 213 strains and associated genera.</title>
        <authorList>
            <person name="Sun Z."/>
            <person name="Harris H.M."/>
            <person name="McCann A."/>
            <person name="Guo C."/>
            <person name="Argimon S."/>
            <person name="Zhang W."/>
            <person name="Yang X."/>
            <person name="Jeffery I.B."/>
            <person name="Cooney J.C."/>
            <person name="Kagawa T.F."/>
            <person name="Liu W."/>
            <person name="Song Y."/>
            <person name="Salvetti E."/>
            <person name="Wrobel A."/>
            <person name="Rasinkangas P."/>
            <person name="Parkhill J."/>
            <person name="Rea M.C."/>
            <person name="O'Sullivan O."/>
            <person name="Ritari J."/>
            <person name="Douillard F.P."/>
            <person name="Paul Ross R."/>
            <person name="Yang R."/>
            <person name="Briner A.E."/>
            <person name="Felis G.E."/>
            <person name="de Vos W.M."/>
            <person name="Barrangou R."/>
            <person name="Klaenhammer T.R."/>
            <person name="Caufield P.W."/>
            <person name="Cui Y."/>
            <person name="Zhang H."/>
            <person name="O'Toole P.W."/>
        </authorList>
    </citation>
    <scope>NUCLEOTIDE SEQUENCE [LARGE SCALE GENOMIC DNA]</scope>
    <source>
        <strain evidence="3 4">JCM 15530</strain>
    </source>
</reference>
<dbReference type="PROSITE" id="PS50937">
    <property type="entry name" value="HTH_MERR_2"/>
    <property type="match status" value="1"/>
</dbReference>
<keyword evidence="1" id="KW-0238">DNA-binding</keyword>
<dbReference type="RefSeq" id="WP_056942715.1">
    <property type="nucleotide sequence ID" value="NZ_AZCX01000006.1"/>
</dbReference>
<dbReference type="OrthoDB" id="9811174at2"/>
<dbReference type="CDD" id="cd01109">
    <property type="entry name" value="HTH_YyaN"/>
    <property type="match status" value="1"/>
</dbReference>
<dbReference type="Proteomes" id="UP000050911">
    <property type="component" value="Unassembled WGS sequence"/>
</dbReference>
<dbReference type="PRINTS" id="PR00040">
    <property type="entry name" value="HTHMERR"/>
</dbReference>
<dbReference type="InterPro" id="IPR009061">
    <property type="entry name" value="DNA-bd_dom_put_sf"/>
</dbReference>
<evidence type="ECO:0000313" key="4">
    <source>
        <dbReference type="Proteomes" id="UP000050911"/>
    </source>
</evidence>
<protein>
    <submittedName>
        <fullName evidence="3">MerR family transcriptional regulator</fullName>
    </submittedName>
</protein>
<evidence type="ECO:0000256" key="1">
    <source>
        <dbReference type="ARBA" id="ARBA00023125"/>
    </source>
</evidence>
<comment type="caution">
    <text evidence="3">The sequence shown here is derived from an EMBL/GenBank/DDBJ whole genome shotgun (WGS) entry which is preliminary data.</text>
</comment>
<dbReference type="PANTHER" id="PTHR30204">
    <property type="entry name" value="REDOX-CYCLING DRUG-SENSING TRANSCRIPTIONAL ACTIVATOR SOXR"/>
    <property type="match status" value="1"/>
</dbReference>
<organism evidence="3 4">
    <name type="scientific">Secundilactobacillus kimchicus JCM 15530</name>
    <dbReference type="NCBI Taxonomy" id="1302272"/>
    <lineage>
        <taxon>Bacteria</taxon>
        <taxon>Bacillati</taxon>
        <taxon>Bacillota</taxon>
        <taxon>Bacilli</taxon>
        <taxon>Lactobacillales</taxon>
        <taxon>Lactobacillaceae</taxon>
        <taxon>Secundilactobacillus</taxon>
    </lineage>
</organism>
<dbReference type="Pfam" id="PF13411">
    <property type="entry name" value="MerR_1"/>
    <property type="match status" value="1"/>
</dbReference>
<dbReference type="STRING" id="1302272.FC96_GL002236"/>
<gene>
    <name evidence="3" type="ORF">FC96_GL002236</name>
</gene>
<dbReference type="GO" id="GO:0003677">
    <property type="term" value="F:DNA binding"/>
    <property type="evidence" value="ECO:0007669"/>
    <property type="project" value="UniProtKB-KW"/>
</dbReference>
<dbReference type="EMBL" id="AZCX01000006">
    <property type="protein sequence ID" value="KRK47750.1"/>
    <property type="molecule type" value="Genomic_DNA"/>
</dbReference>
<name>A0A0R1HML5_9LACO</name>
<keyword evidence="4" id="KW-1185">Reference proteome</keyword>
<accession>A0A0R1HML5</accession>
<dbReference type="InterPro" id="IPR000551">
    <property type="entry name" value="MerR-type_HTH_dom"/>
</dbReference>
<proteinExistence type="predicted"/>
<evidence type="ECO:0000313" key="3">
    <source>
        <dbReference type="EMBL" id="KRK47750.1"/>
    </source>
</evidence>
<evidence type="ECO:0000259" key="2">
    <source>
        <dbReference type="PROSITE" id="PS50937"/>
    </source>
</evidence>
<feature type="domain" description="HTH merR-type" evidence="2">
    <location>
        <begin position="2"/>
        <end position="71"/>
    </location>
</feature>